<name>A0AC35EY83_9BILA</name>
<dbReference type="Proteomes" id="UP000887580">
    <property type="component" value="Unplaced"/>
</dbReference>
<evidence type="ECO:0000313" key="1">
    <source>
        <dbReference type="Proteomes" id="UP000887580"/>
    </source>
</evidence>
<accession>A0AC35EY83</accession>
<protein>
    <submittedName>
        <fullName evidence="2">Uncharacterized protein</fullName>
    </submittedName>
</protein>
<evidence type="ECO:0000313" key="2">
    <source>
        <dbReference type="WBParaSite" id="PS1159_v2.g11881.t1"/>
    </source>
</evidence>
<proteinExistence type="predicted"/>
<dbReference type="WBParaSite" id="PS1159_v2.g11881.t1">
    <property type="protein sequence ID" value="PS1159_v2.g11881.t1"/>
    <property type="gene ID" value="PS1159_v2.g11881"/>
</dbReference>
<reference evidence="2" key="1">
    <citation type="submission" date="2022-11" db="UniProtKB">
        <authorList>
            <consortium name="WormBaseParasite"/>
        </authorList>
    </citation>
    <scope>IDENTIFICATION</scope>
</reference>
<sequence>MPPFFYTLNGYYEPKKENIYHNFEKFNLPEEVVGEDDKTIIDPIIPFLPGIKQILYFADATKSPYIPIPTPPNPALRQNSIPAFLPSDFWLPENDFQKVT</sequence>
<organism evidence="1 2">
    <name type="scientific">Panagrolaimus sp. PS1159</name>
    <dbReference type="NCBI Taxonomy" id="55785"/>
    <lineage>
        <taxon>Eukaryota</taxon>
        <taxon>Metazoa</taxon>
        <taxon>Ecdysozoa</taxon>
        <taxon>Nematoda</taxon>
        <taxon>Chromadorea</taxon>
        <taxon>Rhabditida</taxon>
        <taxon>Tylenchina</taxon>
        <taxon>Panagrolaimomorpha</taxon>
        <taxon>Panagrolaimoidea</taxon>
        <taxon>Panagrolaimidae</taxon>
        <taxon>Panagrolaimus</taxon>
    </lineage>
</organism>